<sequence length="297" mass="32360">MTELTTPVPTTNADPTSPFRWRRVLWRTIRSMARMEMAMNCAGIAYFGFLSLFPAASAIIILVGLLMPVEFMADMVQKLDGIVPEMVRQTIANQLSNLADQSNTGLGIGLALSLVIAAWSGSRGIAALMFAISRTRSQDEKRSILAAIAMSMLVTFIAGITMIVILALVAGLPAFFGAVPFISADQALILTLRWPLLLVLGVGAIAAFYRYAPDRRFKRAKWIWPGALLATSLWLAACAIFSFYVEQLGNFEATFGSLATAIVLLLWIYNSALIMVLGATFNAELQRETERSRPASA</sequence>
<organism evidence="7 8">
    <name type="scientific">Devosia chinhatensis</name>
    <dbReference type="NCBI Taxonomy" id="429727"/>
    <lineage>
        <taxon>Bacteria</taxon>
        <taxon>Pseudomonadati</taxon>
        <taxon>Pseudomonadota</taxon>
        <taxon>Alphaproteobacteria</taxon>
        <taxon>Hyphomicrobiales</taxon>
        <taxon>Devosiaceae</taxon>
        <taxon>Devosia</taxon>
    </lineage>
</organism>
<feature type="transmembrane region" description="Helical" evidence="6">
    <location>
        <begin position="223"/>
        <end position="245"/>
    </location>
</feature>
<reference evidence="7 8" key="1">
    <citation type="submission" date="2015-03" db="EMBL/GenBank/DDBJ databases">
        <authorList>
            <person name="Hassan Y."/>
            <person name="Lepp D."/>
            <person name="Li X.-Z."/>
            <person name="Zhou T."/>
        </authorList>
    </citation>
    <scope>NUCLEOTIDE SEQUENCE [LARGE SCALE GENOMIC DNA]</scope>
    <source>
        <strain evidence="7 8">IPL18</strain>
    </source>
</reference>
<dbReference type="InterPro" id="IPR017039">
    <property type="entry name" value="Virul_fac_BrkB"/>
</dbReference>
<dbReference type="OrthoDB" id="9781030at2"/>
<dbReference type="PATRIC" id="fig|429727.3.peg.2059"/>
<evidence type="ECO:0000256" key="2">
    <source>
        <dbReference type="ARBA" id="ARBA00022475"/>
    </source>
</evidence>
<keyword evidence="3 6" id="KW-0812">Transmembrane</keyword>
<keyword evidence="5 6" id="KW-0472">Membrane</keyword>
<proteinExistence type="predicted"/>
<dbReference type="Pfam" id="PF03631">
    <property type="entry name" value="Virul_fac_BrkB"/>
    <property type="match status" value="1"/>
</dbReference>
<evidence type="ECO:0000313" key="8">
    <source>
        <dbReference type="Proteomes" id="UP000033649"/>
    </source>
</evidence>
<dbReference type="PANTHER" id="PTHR30213">
    <property type="entry name" value="INNER MEMBRANE PROTEIN YHJD"/>
    <property type="match status" value="1"/>
</dbReference>
<gene>
    <name evidence="7" type="ORF">VE26_10010</name>
</gene>
<evidence type="ECO:0000256" key="6">
    <source>
        <dbReference type="SAM" id="Phobius"/>
    </source>
</evidence>
<dbReference type="NCBIfam" id="TIGR00765">
    <property type="entry name" value="yihY_not_rbn"/>
    <property type="match status" value="1"/>
</dbReference>
<keyword evidence="8" id="KW-1185">Reference proteome</keyword>
<evidence type="ECO:0000313" key="7">
    <source>
        <dbReference type="EMBL" id="KKB10096.1"/>
    </source>
</evidence>
<evidence type="ECO:0000256" key="4">
    <source>
        <dbReference type="ARBA" id="ARBA00022989"/>
    </source>
</evidence>
<keyword evidence="2" id="KW-1003">Cell membrane</keyword>
<dbReference type="GO" id="GO:0005886">
    <property type="term" value="C:plasma membrane"/>
    <property type="evidence" value="ECO:0007669"/>
    <property type="project" value="UniProtKB-SubCell"/>
</dbReference>
<evidence type="ECO:0000256" key="3">
    <source>
        <dbReference type="ARBA" id="ARBA00022692"/>
    </source>
</evidence>
<protein>
    <submittedName>
        <fullName evidence="7">Uncharacterized protein</fullName>
    </submittedName>
</protein>
<dbReference type="Proteomes" id="UP000033649">
    <property type="component" value="Unassembled WGS sequence"/>
</dbReference>
<dbReference type="EMBL" id="JZEY01000054">
    <property type="protein sequence ID" value="KKB10096.1"/>
    <property type="molecule type" value="Genomic_DNA"/>
</dbReference>
<evidence type="ECO:0000256" key="5">
    <source>
        <dbReference type="ARBA" id="ARBA00023136"/>
    </source>
</evidence>
<comment type="subcellular location">
    <subcellularLocation>
        <location evidence="1">Cell membrane</location>
        <topology evidence="1">Multi-pass membrane protein</topology>
    </subcellularLocation>
</comment>
<evidence type="ECO:0000256" key="1">
    <source>
        <dbReference type="ARBA" id="ARBA00004651"/>
    </source>
</evidence>
<feature type="transmembrane region" description="Helical" evidence="6">
    <location>
        <begin position="106"/>
        <end position="132"/>
    </location>
</feature>
<feature type="transmembrane region" description="Helical" evidence="6">
    <location>
        <begin position="44"/>
        <end position="67"/>
    </location>
</feature>
<keyword evidence="4 6" id="KW-1133">Transmembrane helix</keyword>
<dbReference type="AlphaFoldDB" id="A0A0F5FMN2"/>
<dbReference type="PIRSF" id="PIRSF035875">
    <property type="entry name" value="RNase_BN"/>
    <property type="match status" value="1"/>
</dbReference>
<dbReference type="RefSeq" id="WP_046104790.1">
    <property type="nucleotide sequence ID" value="NZ_JZEY01000054.1"/>
</dbReference>
<name>A0A0F5FMN2_9HYPH</name>
<dbReference type="STRING" id="429727.VE26_10010"/>
<accession>A0A0F5FMN2</accession>
<feature type="transmembrane region" description="Helical" evidence="6">
    <location>
        <begin position="144"/>
        <end position="172"/>
    </location>
</feature>
<dbReference type="PANTHER" id="PTHR30213:SF0">
    <property type="entry name" value="UPF0761 MEMBRANE PROTEIN YIHY"/>
    <property type="match status" value="1"/>
</dbReference>
<feature type="transmembrane region" description="Helical" evidence="6">
    <location>
        <begin position="192"/>
        <end position="211"/>
    </location>
</feature>
<comment type="caution">
    <text evidence="7">The sequence shown here is derived from an EMBL/GenBank/DDBJ whole genome shotgun (WGS) entry which is preliminary data.</text>
</comment>
<feature type="transmembrane region" description="Helical" evidence="6">
    <location>
        <begin position="257"/>
        <end position="283"/>
    </location>
</feature>